<dbReference type="HOGENOM" id="CLU_1595971_0_0_1"/>
<reference evidence="3" key="1">
    <citation type="submission" date="2011-07" db="EMBL/GenBank/DDBJ databases">
        <authorList>
            <consortium name="Caenorhabditis brenneri Sequencing and Analysis Consortium"/>
            <person name="Wilson R.K."/>
        </authorList>
    </citation>
    <scope>NUCLEOTIDE SEQUENCE [LARGE SCALE GENOMIC DNA]</scope>
    <source>
        <strain evidence="3">PB2801</strain>
    </source>
</reference>
<dbReference type="InterPro" id="IPR002542">
    <property type="entry name" value="T20D4.11-like_dom"/>
</dbReference>
<dbReference type="OrthoDB" id="5870717at2759"/>
<evidence type="ECO:0000259" key="1">
    <source>
        <dbReference type="Pfam" id="PF01579"/>
    </source>
</evidence>
<name>G0M9X7_CAEBE</name>
<organism evidence="3">
    <name type="scientific">Caenorhabditis brenneri</name>
    <name type="common">Nematode worm</name>
    <dbReference type="NCBI Taxonomy" id="135651"/>
    <lineage>
        <taxon>Eukaryota</taxon>
        <taxon>Metazoa</taxon>
        <taxon>Ecdysozoa</taxon>
        <taxon>Nematoda</taxon>
        <taxon>Chromadorea</taxon>
        <taxon>Rhabditida</taxon>
        <taxon>Rhabditina</taxon>
        <taxon>Rhabditomorpha</taxon>
        <taxon>Rhabditoidea</taxon>
        <taxon>Rhabditidae</taxon>
        <taxon>Peloderinae</taxon>
        <taxon>Caenorhabditis</taxon>
    </lineage>
</organism>
<dbReference type="PANTHER" id="PTHR31897">
    <property type="entry name" value="PROTEIN CBG17011-RELATED"/>
    <property type="match status" value="1"/>
</dbReference>
<gene>
    <name evidence="2" type="ORF">CAEBREN_06481</name>
</gene>
<proteinExistence type="predicted"/>
<feature type="domain" description="T20D4.11-like" evidence="1">
    <location>
        <begin position="6"/>
        <end position="96"/>
    </location>
</feature>
<evidence type="ECO:0000313" key="3">
    <source>
        <dbReference type="Proteomes" id="UP000008068"/>
    </source>
</evidence>
<sequence length="167" mass="19338">MEWFYRDCEELTDENRELVSCMEEFYHKVYQNEVNCTKDFDFLSKHLSAKSEAFKSGESCFLDIVEENCMDSSIHYLNHNYAQFLEVLTVLPKNQNCISLHDYLMGAQCIPLKSELVGIGRKMKLTGKLGDSVEDLRNKCREARECMIGSRHLLESLGEVENMCAEI</sequence>
<dbReference type="AlphaFoldDB" id="G0M9X7"/>
<evidence type="ECO:0000313" key="2">
    <source>
        <dbReference type="EMBL" id="EGT30720.1"/>
    </source>
</evidence>
<accession>G0M9X7</accession>
<protein>
    <recommendedName>
        <fullName evidence="1">T20D4.11-like domain-containing protein</fullName>
    </recommendedName>
</protein>
<dbReference type="Proteomes" id="UP000008068">
    <property type="component" value="Unassembled WGS sequence"/>
</dbReference>
<dbReference type="EMBL" id="GL379787">
    <property type="protein sequence ID" value="EGT30720.1"/>
    <property type="molecule type" value="Genomic_DNA"/>
</dbReference>
<keyword evidence="3" id="KW-1185">Reference proteome</keyword>
<dbReference type="InParanoid" id="G0M9X7"/>
<dbReference type="Pfam" id="PF01579">
    <property type="entry name" value="DUF19"/>
    <property type="match status" value="1"/>
</dbReference>